<evidence type="ECO:0000313" key="1">
    <source>
        <dbReference type="EMBL" id="CAG9932446.1"/>
    </source>
</evidence>
<evidence type="ECO:0000313" key="2">
    <source>
        <dbReference type="Proteomes" id="UP000839052"/>
    </source>
</evidence>
<accession>A0ABN8AIA3</accession>
<keyword evidence="2" id="KW-1185">Reference proteome</keyword>
<organism evidence="1 2">
    <name type="scientific">Candidatus Nitrotoga arctica</name>
    <dbReference type="NCBI Taxonomy" id="453162"/>
    <lineage>
        <taxon>Bacteria</taxon>
        <taxon>Pseudomonadati</taxon>
        <taxon>Pseudomonadota</taxon>
        <taxon>Betaproteobacteria</taxon>
        <taxon>Nitrosomonadales</taxon>
        <taxon>Gallionellaceae</taxon>
        <taxon>Candidatus Nitrotoga</taxon>
    </lineage>
</organism>
<protein>
    <submittedName>
        <fullName evidence="1">Uncharacterized protein</fullName>
    </submittedName>
</protein>
<dbReference type="Proteomes" id="UP000839052">
    <property type="component" value="Chromosome"/>
</dbReference>
<reference evidence="1 2" key="1">
    <citation type="submission" date="2021-10" db="EMBL/GenBank/DDBJ databases">
        <authorList>
            <person name="Koch H."/>
        </authorList>
    </citation>
    <scope>NUCLEOTIDE SEQUENCE [LARGE SCALE GENOMIC DNA]</scope>
    <source>
        <strain evidence="1">6680</strain>
    </source>
</reference>
<dbReference type="EMBL" id="OU912926">
    <property type="protein sequence ID" value="CAG9932446.1"/>
    <property type="molecule type" value="Genomic_DNA"/>
</dbReference>
<name>A0ABN8AIA3_9PROT</name>
<sequence length="79" mass="9014">MVGEKWGEASNQLDAYWVRVDFNTGGWKAEFTASTVIRALHPWIGSLTKPMACMKADQAALPRLRRVGCKSFIRVRFRK</sequence>
<gene>
    <name evidence="1" type="ORF">NTG6680_1193</name>
</gene>
<proteinExistence type="predicted"/>